<comment type="caution">
    <text evidence="9">The sequence shown here is derived from an EMBL/GenBank/DDBJ whole genome shotgun (WGS) entry which is preliminary data.</text>
</comment>
<comment type="similarity">
    <text evidence="2">Belongs to the PhoH family.</text>
</comment>
<protein>
    <recommendedName>
        <fullName evidence="6">PhoH-like protein</fullName>
    </recommendedName>
</protein>
<dbReference type="SUPFAM" id="SSF52540">
    <property type="entry name" value="P-loop containing nucleoside triphosphate hydrolases"/>
    <property type="match status" value="1"/>
</dbReference>
<feature type="compositionally biased region" description="Low complexity" evidence="7">
    <location>
        <begin position="15"/>
        <end position="37"/>
    </location>
</feature>
<proteinExistence type="inferred from homology"/>
<accession>A0A853EJI8</accession>
<reference evidence="9 10" key="1">
    <citation type="submission" date="2020-07" db="EMBL/GenBank/DDBJ databases">
        <title>MOT database genomes.</title>
        <authorList>
            <person name="Joseph S."/>
            <person name="Aduse-Opoku J."/>
            <person name="Hashim A."/>
            <person name="Wade W."/>
            <person name="Curtis M."/>
        </authorList>
    </citation>
    <scope>NUCLEOTIDE SEQUENCE [LARGE SCALE GENOMIC DNA]</scope>
    <source>
        <strain evidence="9 10">WMus004</strain>
    </source>
</reference>
<gene>
    <name evidence="9" type="ORF">HZZ05_05245</name>
</gene>
<evidence type="ECO:0000256" key="5">
    <source>
        <dbReference type="ARBA" id="ARBA00022840"/>
    </source>
</evidence>
<dbReference type="Proteomes" id="UP000572528">
    <property type="component" value="Unassembled WGS sequence"/>
</dbReference>
<feature type="domain" description="PhoH-like protein" evidence="8">
    <location>
        <begin position="148"/>
        <end position="350"/>
    </location>
</feature>
<evidence type="ECO:0000256" key="1">
    <source>
        <dbReference type="ARBA" id="ARBA00004496"/>
    </source>
</evidence>
<dbReference type="InterPro" id="IPR027417">
    <property type="entry name" value="P-loop_NTPase"/>
</dbReference>
<evidence type="ECO:0000256" key="6">
    <source>
        <dbReference type="ARBA" id="ARBA00039970"/>
    </source>
</evidence>
<dbReference type="EMBL" id="JACBXV010000049">
    <property type="protein sequence ID" value="NYS68925.1"/>
    <property type="molecule type" value="Genomic_DNA"/>
</dbReference>
<feature type="region of interest" description="Disordered" evidence="7">
    <location>
        <begin position="1"/>
        <end position="41"/>
    </location>
</feature>
<dbReference type="GO" id="GO:0005829">
    <property type="term" value="C:cytosol"/>
    <property type="evidence" value="ECO:0007669"/>
    <property type="project" value="TreeGrafter"/>
</dbReference>
<feature type="compositionally biased region" description="Low complexity" evidence="7">
    <location>
        <begin position="358"/>
        <end position="368"/>
    </location>
</feature>
<keyword evidence="4" id="KW-0547">Nucleotide-binding</keyword>
<comment type="subcellular location">
    <subcellularLocation>
        <location evidence="1">Cytoplasm</location>
    </subcellularLocation>
</comment>
<organism evidence="9 10">
    <name type="scientific">Actinomyces bowdenii</name>
    <dbReference type="NCBI Taxonomy" id="131109"/>
    <lineage>
        <taxon>Bacteria</taxon>
        <taxon>Bacillati</taxon>
        <taxon>Actinomycetota</taxon>
        <taxon>Actinomycetes</taxon>
        <taxon>Actinomycetales</taxon>
        <taxon>Actinomycetaceae</taxon>
        <taxon>Actinomyces</taxon>
    </lineage>
</organism>
<sequence length="400" mass="42366">MTNAPIDPGAPSPTPQTTSSPARDAARVPDAPADPATGGAGRVVRTLSLPADLAPVAFLGARDEVLRAIEKGFPDLDIHVRGTSVTVTGPAERVETVIVLISELIDVARTGAPLTADAVERAIGLLEAATRPTEVLTEGILTSHGRTVRPKSLGQKAYTDAIDQATITFGIGPAGTGKTYLAMAKAIDALARKRVSRIILTRPAVEAGENLGFLPGSLTDKIDPYLRPLYDALHDMLEPEALPRLMAAGTIEVAPLAYMRGRTLNDAFVILDEAQNTTPEQMKMFLTRLGFGSTMVVTGDTTQVDLPGGRPSGLVTVQRILQGVEGIAFCELGSADVVRHRLVGRIIEAYAQDEAQRAAQEAQRAARAGRARPERSGHRPRARGGAGPRPSTHRSDRSRA</sequence>
<evidence type="ECO:0000256" key="2">
    <source>
        <dbReference type="ARBA" id="ARBA00010393"/>
    </source>
</evidence>
<dbReference type="InterPro" id="IPR051451">
    <property type="entry name" value="PhoH2-like"/>
</dbReference>
<dbReference type="FunFam" id="3.40.50.300:FF:000013">
    <property type="entry name" value="PhoH family ATPase"/>
    <property type="match status" value="1"/>
</dbReference>
<dbReference type="GO" id="GO:0005524">
    <property type="term" value="F:ATP binding"/>
    <property type="evidence" value="ECO:0007669"/>
    <property type="project" value="UniProtKB-KW"/>
</dbReference>
<evidence type="ECO:0000256" key="7">
    <source>
        <dbReference type="SAM" id="MobiDB-lite"/>
    </source>
</evidence>
<evidence type="ECO:0000313" key="10">
    <source>
        <dbReference type="Proteomes" id="UP000572528"/>
    </source>
</evidence>
<dbReference type="InterPro" id="IPR003714">
    <property type="entry name" value="PhoH"/>
</dbReference>
<dbReference type="PANTHER" id="PTHR30473">
    <property type="entry name" value="PROTEIN PHOH"/>
    <property type="match status" value="1"/>
</dbReference>
<evidence type="ECO:0000256" key="3">
    <source>
        <dbReference type="ARBA" id="ARBA00022490"/>
    </source>
</evidence>
<dbReference type="AlphaFoldDB" id="A0A853EJI8"/>
<keyword evidence="5" id="KW-0067">ATP-binding</keyword>
<dbReference type="Gene3D" id="3.40.50.300">
    <property type="entry name" value="P-loop containing nucleotide triphosphate hydrolases"/>
    <property type="match status" value="1"/>
</dbReference>
<feature type="region of interest" description="Disordered" evidence="7">
    <location>
        <begin position="358"/>
        <end position="400"/>
    </location>
</feature>
<evidence type="ECO:0000256" key="4">
    <source>
        <dbReference type="ARBA" id="ARBA00022741"/>
    </source>
</evidence>
<keyword evidence="3" id="KW-0963">Cytoplasm</keyword>
<evidence type="ECO:0000259" key="8">
    <source>
        <dbReference type="Pfam" id="PF02562"/>
    </source>
</evidence>
<dbReference type="Pfam" id="PF02562">
    <property type="entry name" value="PhoH"/>
    <property type="match status" value="1"/>
</dbReference>
<dbReference type="PANTHER" id="PTHR30473:SF1">
    <property type="entry name" value="PHOH-LIKE PROTEIN"/>
    <property type="match status" value="1"/>
</dbReference>
<name>A0A853EJI8_9ACTO</name>
<evidence type="ECO:0000313" key="9">
    <source>
        <dbReference type="EMBL" id="NYS68925.1"/>
    </source>
</evidence>
<dbReference type="RefSeq" id="WP_179900238.1">
    <property type="nucleotide sequence ID" value="NZ_JACBXV010000049.1"/>
</dbReference>